<accession>U6MB21</accession>
<reference evidence="3" key="2">
    <citation type="submission" date="2013-10" db="EMBL/GenBank/DDBJ databases">
        <authorList>
            <person name="Aslett M."/>
        </authorList>
    </citation>
    <scope>NUCLEOTIDE SEQUENCE [LARGE SCALE GENOMIC DNA]</scope>
    <source>
        <strain evidence="3">Weybridge</strain>
    </source>
</reference>
<gene>
    <name evidence="3" type="ORF">EMWEY_00058500</name>
</gene>
<feature type="non-terminal residue" evidence="3">
    <location>
        <position position="512"/>
    </location>
</feature>
<dbReference type="VEuPathDB" id="ToxoDB:EMWEY_00058500"/>
<name>U6MB21_EIMMA</name>
<feature type="compositionally biased region" description="Basic and acidic residues" evidence="2">
    <location>
        <begin position="115"/>
        <end position="128"/>
    </location>
</feature>
<keyword evidence="4" id="KW-1185">Reference proteome</keyword>
<feature type="region of interest" description="Disordered" evidence="2">
    <location>
        <begin position="249"/>
        <end position="321"/>
    </location>
</feature>
<organism evidence="3 4">
    <name type="scientific">Eimeria maxima</name>
    <name type="common">Coccidian parasite</name>
    <dbReference type="NCBI Taxonomy" id="5804"/>
    <lineage>
        <taxon>Eukaryota</taxon>
        <taxon>Sar</taxon>
        <taxon>Alveolata</taxon>
        <taxon>Apicomplexa</taxon>
        <taxon>Conoidasida</taxon>
        <taxon>Coccidia</taxon>
        <taxon>Eucoccidiorida</taxon>
        <taxon>Eimeriorina</taxon>
        <taxon>Eimeriidae</taxon>
        <taxon>Eimeria</taxon>
    </lineage>
</organism>
<dbReference type="EMBL" id="HG720673">
    <property type="protein sequence ID" value="CDJ59664.1"/>
    <property type="molecule type" value="Genomic_DNA"/>
</dbReference>
<reference evidence="3" key="1">
    <citation type="submission" date="2013-10" db="EMBL/GenBank/DDBJ databases">
        <title>Genomic analysis of the causative agents of coccidiosis in chickens.</title>
        <authorList>
            <person name="Reid A.J."/>
            <person name="Blake D."/>
            <person name="Billington K."/>
            <person name="Browne H."/>
            <person name="Dunn M."/>
            <person name="Hung S."/>
            <person name="Kawahara F."/>
            <person name="Miranda-Saavedra D."/>
            <person name="Mourier T."/>
            <person name="Nagra H."/>
            <person name="Otto T.D."/>
            <person name="Rawlings N."/>
            <person name="Sanchez A."/>
            <person name="Sanders M."/>
            <person name="Subramaniam C."/>
            <person name="Tay Y."/>
            <person name="Dear P."/>
            <person name="Doerig C."/>
            <person name="Gruber A."/>
            <person name="Parkinson J."/>
            <person name="Shirley M."/>
            <person name="Wan K.L."/>
            <person name="Berriman M."/>
            <person name="Tomley F."/>
            <person name="Pain A."/>
        </authorList>
    </citation>
    <scope>NUCLEOTIDE SEQUENCE [LARGE SCALE GENOMIC DNA]</scope>
    <source>
        <strain evidence="3">Weybridge</strain>
    </source>
</reference>
<proteinExistence type="predicted"/>
<dbReference type="RefSeq" id="XP_013336311.1">
    <property type="nucleotide sequence ID" value="XM_013480857.1"/>
</dbReference>
<protein>
    <recommendedName>
        <fullName evidence="5">EF-hand domain-containing protein</fullName>
    </recommendedName>
</protein>
<dbReference type="GeneID" id="25339836"/>
<dbReference type="AlphaFoldDB" id="U6MB21"/>
<feature type="coiled-coil region" evidence="1">
    <location>
        <begin position="399"/>
        <end position="510"/>
    </location>
</feature>
<evidence type="ECO:0000313" key="4">
    <source>
        <dbReference type="Proteomes" id="UP000030763"/>
    </source>
</evidence>
<evidence type="ECO:0000256" key="1">
    <source>
        <dbReference type="SAM" id="Coils"/>
    </source>
</evidence>
<dbReference type="OrthoDB" id="346296at2759"/>
<dbReference type="Proteomes" id="UP000030763">
    <property type="component" value="Unassembled WGS sequence"/>
</dbReference>
<feature type="compositionally biased region" description="Basic and acidic residues" evidence="2">
    <location>
        <begin position="272"/>
        <end position="283"/>
    </location>
</feature>
<evidence type="ECO:0000313" key="3">
    <source>
        <dbReference type="EMBL" id="CDJ59664.1"/>
    </source>
</evidence>
<feature type="region of interest" description="Disordered" evidence="2">
    <location>
        <begin position="112"/>
        <end position="132"/>
    </location>
</feature>
<sequence length="512" mass="57807">MDENSALPFMLSLQAAPMDKEEIEDLIKKCFEADNNGEINFLSFWSGMENLLELLGIREPASHVDDKVYGLQIFRDGLLAEAINKHQGPTSSVLLSRDEVLRIIDQTNKAVTSRHSRENAEGTRRDEGSCQGGDSCASSLFWDEVYRETALLESNSVLSITELSMMVFGFLKSYLRQEPAGMKHSEGDPSSVGKAVEQEETEHAVHSDAWRIRSGVSDASCEPAAHAVAGIPAGLRHDEAVGQNVHRRISGSANRESGNVDGSYSPPMTHGRWQESGDREHLREHRKHLQDRAASRNDISSSTVGGCERGSEGQTYREVSESEHFDASHILKGIDSDDPFSQLRHLLIFAGEVVERGVVSKKDVQQLRHVNAAAVDCVDRILVERDKRNEEVNDAVLSLRRMRTEKQQLIERLTTVEHQHSQLQLQQEQQLCEREKAGQLQAALDSERQERERLRALLRDKEEHLMDVTHERDALLDKISSQNDEFNRLLEVAQKEKTDLNKDYRQQTETLM</sequence>
<keyword evidence="1" id="KW-0175">Coiled coil</keyword>
<feature type="compositionally biased region" description="Polar residues" evidence="2">
    <location>
        <begin position="251"/>
        <end position="262"/>
    </location>
</feature>
<evidence type="ECO:0008006" key="5">
    <source>
        <dbReference type="Google" id="ProtNLM"/>
    </source>
</evidence>
<evidence type="ECO:0000256" key="2">
    <source>
        <dbReference type="SAM" id="MobiDB-lite"/>
    </source>
</evidence>